<organism evidence="1 2">
    <name type="scientific">Rhizobium paranaense</name>
    <dbReference type="NCBI Taxonomy" id="1650438"/>
    <lineage>
        <taxon>Bacteria</taxon>
        <taxon>Pseudomonadati</taxon>
        <taxon>Pseudomonadota</taxon>
        <taxon>Alphaproteobacteria</taxon>
        <taxon>Hyphomicrobiales</taxon>
        <taxon>Rhizobiaceae</taxon>
        <taxon>Rhizobium/Agrobacterium group</taxon>
        <taxon>Rhizobium</taxon>
    </lineage>
</organism>
<accession>A0A7W9D3K0</accession>
<protein>
    <submittedName>
        <fullName evidence="1">Uncharacterized protein</fullName>
    </submittedName>
</protein>
<gene>
    <name evidence="1" type="ORF">GGD50_005021</name>
</gene>
<dbReference type="RefSeq" id="WP_107108815.1">
    <property type="nucleotide sequence ID" value="NZ_JACHBI010000012.1"/>
</dbReference>
<dbReference type="Proteomes" id="UP000549882">
    <property type="component" value="Unassembled WGS sequence"/>
</dbReference>
<dbReference type="EMBL" id="JACHBI010000012">
    <property type="protein sequence ID" value="MBB5576378.1"/>
    <property type="molecule type" value="Genomic_DNA"/>
</dbReference>
<sequence length="249" mass="26994">MSLACIAIRIAAVQALIGRTMVGDNVLDSEIGTLDIGADGALRTHKERPFISVYVGASKVTEGLETRALNKNGNVDIIFEAGIASPHVVTDPETDESVIYGGLPATDANFEFHLDMTMRQIGDALNDPQNEWADLFRCLSLRLVGVERDRVSADANGTRLAAHRLKLTTEVVADPVRGTALGPGTPLARFFAKCETDLIRKSPDMAKNIELMRAQISGDVDELQAAMRRYGMVYGEADAMLMTPAFEMP</sequence>
<name>A0A7W9D3K0_9HYPH</name>
<evidence type="ECO:0000313" key="1">
    <source>
        <dbReference type="EMBL" id="MBB5576378.1"/>
    </source>
</evidence>
<keyword evidence="2" id="KW-1185">Reference proteome</keyword>
<evidence type="ECO:0000313" key="2">
    <source>
        <dbReference type="Proteomes" id="UP000549882"/>
    </source>
</evidence>
<proteinExistence type="predicted"/>
<dbReference type="AlphaFoldDB" id="A0A7W9D3K0"/>
<reference evidence="1 2" key="1">
    <citation type="submission" date="2020-08" db="EMBL/GenBank/DDBJ databases">
        <title>Genomic Encyclopedia of Type Strains, Phase IV (KMG-V): Genome sequencing to study the core and pangenomes of soil and plant-associated prokaryotes.</title>
        <authorList>
            <person name="Whitman W."/>
        </authorList>
    </citation>
    <scope>NUCLEOTIDE SEQUENCE [LARGE SCALE GENOMIC DNA]</scope>
    <source>
        <strain evidence="1 2">SEMIA 4064</strain>
    </source>
</reference>
<comment type="caution">
    <text evidence="1">The sequence shown here is derived from an EMBL/GenBank/DDBJ whole genome shotgun (WGS) entry which is preliminary data.</text>
</comment>